<feature type="domain" description="SMODS and SLOG-associating 2TM effector" evidence="2">
    <location>
        <begin position="164"/>
        <end position="287"/>
    </location>
</feature>
<organism evidence="3 4">
    <name type="scientific">Rhizopogon vesiculosus</name>
    <dbReference type="NCBI Taxonomy" id="180088"/>
    <lineage>
        <taxon>Eukaryota</taxon>
        <taxon>Fungi</taxon>
        <taxon>Dikarya</taxon>
        <taxon>Basidiomycota</taxon>
        <taxon>Agaricomycotina</taxon>
        <taxon>Agaricomycetes</taxon>
        <taxon>Agaricomycetidae</taxon>
        <taxon>Boletales</taxon>
        <taxon>Suillineae</taxon>
        <taxon>Rhizopogonaceae</taxon>
        <taxon>Rhizopogon</taxon>
    </lineage>
</organism>
<dbReference type="NCBIfam" id="NF033635">
    <property type="entry name" value="SLATT_fungal"/>
    <property type="match status" value="1"/>
</dbReference>
<comment type="caution">
    <text evidence="3">The sequence shown here is derived from an EMBL/GenBank/DDBJ whole genome shotgun (WGS) entry which is preliminary data.</text>
</comment>
<dbReference type="Proteomes" id="UP000183567">
    <property type="component" value="Unassembled WGS sequence"/>
</dbReference>
<feature type="compositionally biased region" description="Low complexity" evidence="1">
    <location>
        <begin position="13"/>
        <end position="24"/>
    </location>
</feature>
<dbReference type="AlphaFoldDB" id="A0A1J8QHU2"/>
<dbReference type="InterPro" id="IPR041622">
    <property type="entry name" value="SLATT_fungi"/>
</dbReference>
<proteinExistence type="predicted"/>
<sequence>MDARHDLPPIPSGQPSQPQVQEQPLASSSGQSRVQEQPSSSGQPQVQDQSSPSRLPRVQEEPSQSGGSLDSRGLQTHSSATQKPLLGSSDGYSPTRDRNDPHPEFEPVPHIPADARSRDISLMRGPSRRRGSRGNSGLDWIIPVDEKPRRRTIGERLDPSIINAEKERAKYAIKAQWTGYALNIAIGLQVLLGALTTGLSAALSGRQVSIGTALLGGMSTMVASYLARARGSNEPELSITRVKDLDQFLRDCFAFKMDHGHEYGTAENGLNERLDNLRRRFEELLGNGDGQRKLSPPV</sequence>
<feature type="compositionally biased region" description="Polar residues" evidence="1">
    <location>
        <begin position="25"/>
        <end position="53"/>
    </location>
</feature>
<evidence type="ECO:0000313" key="4">
    <source>
        <dbReference type="Proteomes" id="UP000183567"/>
    </source>
</evidence>
<protein>
    <recommendedName>
        <fullName evidence="2">SMODS and SLOG-associating 2TM effector domain-containing protein</fullName>
    </recommendedName>
</protein>
<feature type="compositionally biased region" description="Basic and acidic residues" evidence="1">
    <location>
        <begin position="95"/>
        <end position="121"/>
    </location>
</feature>
<keyword evidence="4" id="KW-1185">Reference proteome</keyword>
<evidence type="ECO:0000256" key="1">
    <source>
        <dbReference type="SAM" id="MobiDB-lite"/>
    </source>
</evidence>
<evidence type="ECO:0000313" key="3">
    <source>
        <dbReference type="EMBL" id="OJA20223.1"/>
    </source>
</evidence>
<dbReference type="Pfam" id="PF18142">
    <property type="entry name" value="SLATT_fungal"/>
    <property type="match status" value="1"/>
</dbReference>
<feature type="compositionally biased region" description="Polar residues" evidence="1">
    <location>
        <begin position="61"/>
        <end position="82"/>
    </location>
</feature>
<dbReference type="STRING" id="180088.A0A1J8QHU2"/>
<evidence type="ECO:0000259" key="2">
    <source>
        <dbReference type="Pfam" id="PF18142"/>
    </source>
</evidence>
<name>A0A1J8QHU2_9AGAM</name>
<accession>A0A1J8QHU2</accession>
<feature type="region of interest" description="Disordered" evidence="1">
    <location>
        <begin position="1"/>
        <end position="137"/>
    </location>
</feature>
<gene>
    <name evidence="3" type="ORF">AZE42_02119</name>
</gene>
<dbReference type="OrthoDB" id="3245801at2759"/>
<reference evidence="3 4" key="1">
    <citation type="submission" date="2016-03" db="EMBL/GenBank/DDBJ databases">
        <title>Comparative genomics of the ectomycorrhizal sister species Rhizopogon vinicolor and Rhizopogon vesiculosus (Basidiomycota: Boletales) reveals a divergence of the mating type B locus.</title>
        <authorList>
            <person name="Mujic A.B."/>
            <person name="Kuo A."/>
            <person name="Tritt A."/>
            <person name="Lipzen A."/>
            <person name="Chen C."/>
            <person name="Johnson J."/>
            <person name="Sharma A."/>
            <person name="Barry K."/>
            <person name="Grigoriev I.V."/>
            <person name="Spatafora J.W."/>
        </authorList>
    </citation>
    <scope>NUCLEOTIDE SEQUENCE [LARGE SCALE GENOMIC DNA]</scope>
    <source>
        <strain evidence="3 4">AM-OR11-056</strain>
    </source>
</reference>
<dbReference type="EMBL" id="LVVM01000671">
    <property type="protein sequence ID" value="OJA20223.1"/>
    <property type="molecule type" value="Genomic_DNA"/>
</dbReference>